<feature type="signal peptide" evidence="2">
    <location>
        <begin position="1"/>
        <end position="19"/>
    </location>
</feature>
<proteinExistence type="predicted"/>
<evidence type="ECO:0000313" key="3">
    <source>
        <dbReference type="EMBL" id="GIJ03660.1"/>
    </source>
</evidence>
<dbReference type="Proteomes" id="UP000652013">
    <property type="component" value="Unassembled WGS sequence"/>
</dbReference>
<sequence>MTSSRTTAAALLIAGAALLGGCAGTTSSDSGAPAPTPSGVPTGPPPPASADPLPPGSIPSGIPKTPTDIVRTAGWINGTVTRGGSGPCYGITDWDGVQFAVYSDAGVELAEGARVRAQVTPATLRISCGEGTPVEASEIDVLP</sequence>
<evidence type="ECO:0000256" key="1">
    <source>
        <dbReference type="SAM" id="MobiDB-lite"/>
    </source>
</evidence>
<evidence type="ECO:0000256" key="2">
    <source>
        <dbReference type="SAM" id="SignalP"/>
    </source>
</evidence>
<dbReference type="EMBL" id="BOOY01000022">
    <property type="protein sequence ID" value="GIJ03660.1"/>
    <property type="molecule type" value="Genomic_DNA"/>
</dbReference>
<dbReference type="RefSeq" id="WP_203938923.1">
    <property type="nucleotide sequence ID" value="NZ_BAAAGJ010000022.1"/>
</dbReference>
<dbReference type="PROSITE" id="PS51257">
    <property type="entry name" value="PROKAR_LIPOPROTEIN"/>
    <property type="match status" value="1"/>
</dbReference>
<gene>
    <name evidence="3" type="ORF">Sya03_30120</name>
</gene>
<reference evidence="3" key="1">
    <citation type="submission" date="2021-01" db="EMBL/GenBank/DDBJ databases">
        <title>Whole genome shotgun sequence of Spirilliplanes yamanashiensis NBRC 15828.</title>
        <authorList>
            <person name="Komaki H."/>
            <person name="Tamura T."/>
        </authorList>
    </citation>
    <scope>NUCLEOTIDE SEQUENCE</scope>
    <source>
        <strain evidence="3">NBRC 15828</strain>
    </source>
</reference>
<keyword evidence="4" id="KW-1185">Reference proteome</keyword>
<accession>A0A8J4DK42</accession>
<evidence type="ECO:0000313" key="4">
    <source>
        <dbReference type="Proteomes" id="UP000652013"/>
    </source>
</evidence>
<feature type="chain" id="PRO_5038561734" evidence="2">
    <location>
        <begin position="20"/>
        <end position="143"/>
    </location>
</feature>
<keyword evidence="2" id="KW-0732">Signal</keyword>
<feature type="compositionally biased region" description="Pro residues" evidence="1">
    <location>
        <begin position="34"/>
        <end position="57"/>
    </location>
</feature>
<comment type="caution">
    <text evidence="3">The sequence shown here is derived from an EMBL/GenBank/DDBJ whole genome shotgun (WGS) entry which is preliminary data.</text>
</comment>
<name>A0A8J4DK42_9ACTN</name>
<organism evidence="3 4">
    <name type="scientific">Spirilliplanes yamanashiensis</name>
    <dbReference type="NCBI Taxonomy" id="42233"/>
    <lineage>
        <taxon>Bacteria</taxon>
        <taxon>Bacillati</taxon>
        <taxon>Actinomycetota</taxon>
        <taxon>Actinomycetes</taxon>
        <taxon>Micromonosporales</taxon>
        <taxon>Micromonosporaceae</taxon>
        <taxon>Spirilliplanes</taxon>
    </lineage>
</organism>
<dbReference type="AlphaFoldDB" id="A0A8J4DK42"/>
<feature type="compositionally biased region" description="Low complexity" evidence="1">
    <location>
        <begin position="24"/>
        <end position="33"/>
    </location>
</feature>
<protein>
    <submittedName>
        <fullName evidence="3">Uncharacterized protein</fullName>
    </submittedName>
</protein>
<feature type="region of interest" description="Disordered" evidence="1">
    <location>
        <begin position="24"/>
        <end position="67"/>
    </location>
</feature>